<dbReference type="EMBL" id="JWHL01000002">
    <property type="protein sequence ID" value="MBR1368375.1"/>
    <property type="molecule type" value="Genomic_DNA"/>
</dbReference>
<keyword evidence="2" id="KW-0028">Amino-acid biosynthesis</keyword>
<organism evidence="6 7">
    <name type="scientific">Methanocalculus chunghsingensis</name>
    <dbReference type="NCBI Taxonomy" id="156457"/>
    <lineage>
        <taxon>Archaea</taxon>
        <taxon>Methanobacteriati</taxon>
        <taxon>Methanobacteriota</taxon>
        <taxon>Stenosarchaea group</taxon>
        <taxon>Methanomicrobia</taxon>
        <taxon>Methanomicrobiales</taxon>
        <taxon>Methanocalculaceae</taxon>
        <taxon>Methanocalculus</taxon>
    </lineage>
</organism>
<feature type="domain" description="CBS" evidence="5">
    <location>
        <begin position="70"/>
        <end position="126"/>
    </location>
</feature>
<evidence type="ECO:0000256" key="3">
    <source>
        <dbReference type="PROSITE-ProRule" id="PRU00703"/>
    </source>
</evidence>
<dbReference type="SMART" id="SM00530">
    <property type="entry name" value="HTH_XRE"/>
    <property type="match status" value="1"/>
</dbReference>
<dbReference type="Gene3D" id="3.10.580.10">
    <property type="entry name" value="CBS-domain"/>
    <property type="match status" value="1"/>
</dbReference>
<accession>A0A8J7W8P7</accession>
<dbReference type="InterPro" id="IPR001387">
    <property type="entry name" value="Cro/C1-type_HTH"/>
</dbReference>
<dbReference type="CDD" id="cd00093">
    <property type="entry name" value="HTH_XRE"/>
    <property type="match status" value="1"/>
</dbReference>
<dbReference type="InterPro" id="IPR046342">
    <property type="entry name" value="CBS_dom_sf"/>
</dbReference>
<keyword evidence="7" id="KW-1185">Reference proteome</keyword>
<comment type="caution">
    <text evidence="6">The sequence shown here is derived from an EMBL/GenBank/DDBJ whole genome shotgun (WGS) entry which is preliminary data.</text>
</comment>
<dbReference type="PROSITE" id="PS50943">
    <property type="entry name" value="HTH_CROC1"/>
    <property type="match status" value="1"/>
</dbReference>
<dbReference type="InterPro" id="IPR051257">
    <property type="entry name" value="Diverse_CBS-Domain"/>
</dbReference>
<dbReference type="InterPro" id="IPR000644">
    <property type="entry name" value="CBS_dom"/>
</dbReference>
<evidence type="ECO:0000259" key="5">
    <source>
        <dbReference type="PROSITE" id="PS51371"/>
    </source>
</evidence>
<protein>
    <submittedName>
        <fullName evidence="6">Transcriptional regulator</fullName>
    </submittedName>
</protein>
<feature type="domain" description="HTH cro/C1-type" evidence="4">
    <location>
        <begin position="9"/>
        <end position="61"/>
    </location>
</feature>
<dbReference type="InterPro" id="IPR010982">
    <property type="entry name" value="Lambda_DNA-bd_dom_sf"/>
</dbReference>
<dbReference type="RefSeq" id="WP_211529984.1">
    <property type="nucleotide sequence ID" value="NZ_JWHL01000002.1"/>
</dbReference>
<dbReference type="SUPFAM" id="SSF47413">
    <property type="entry name" value="lambda repressor-like DNA-binding domains"/>
    <property type="match status" value="1"/>
</dbReference>
<dbReference type="PROSITE" id="PS51371">
    <property type="entry name" value="CBS"/>
    <property type="match status" value="1"/>
</dbReference>
<dbReference type="GO" id="GO:0003677">
    <property type="term" value="F:DNA binding"/>
    <property type="evidence" value="ECO:0007669"/>
    <property type="project" value="InterPro"/>
</dbReference>
<dbReference type="PIRSF" id="PIRSF037253">
    <property type="entry name" value="HTH_CBS_prd"/>
    <property type="match status" value="1"/>
</dbReference>
<evidence type="ECO:0000313" key="6">
    <source>
        <dbReference type="EMBL" id="MBR1368375.1"/>
    </source>
</evidence>
<dbReference type="PANTHER" id="PTHR43080:SF4">
    <property type="entry name" value="CRO-LIKE PROTEIN"/>
    <property type="match status" value="1"/>
</dbReference>
<evidence type="ECO:0000313" key="7">
    <source>
        <dbReference type="Proteomes" id="UP000730161"/>
    </source>
</evidence>
<evidence type="ECO:0000256" key="1">
    <source>
        <dbReference type="ARBA" id="ARBA00023122"/>
    </source>
</evidence>
<evidence type="ECO:0000256" key="2">
    <source>
        <dbReference type="ARBA" id="ARBA00023167"/>
    </source>
</evidence>
<dbReference type="Proteomes" id="UP000730161">
    <property type="component" value="Unassembled WGS sequence"/>
</dbReference>
<dbReference type="PANTHER" id="PTHR43080">
    <property type="entry name" value="CBS DOMAIN-CONTAINING PROTEIN CBSX3, MITOCHONDRIAL"/>
    <property type="match status" value="1"/>
</dbReference>
<dbReference type="OrthoDB" id="30763at2157"/>
<evidence type="ECO:0000259" key="4">
    <source>
        <dbReference type="PROSITE" id="PS50943"/>
    </source>
</evidence>
<keyword evidence="1 3" id="KW-0129">CBS domain</keyword>
<name>A0A8J7W8P7_9EURY</name>
<proteinExistence type="predicted"/>
<dbReference type="Pfam" id="PF01381">
    <property type="entry name" value="HTH_3"/>
    <property type="match status" value="1"/>
</dbReference>
<dbReference type="AlphaFoldDB" id="A0A8J7W8P7"/>
<dbReference type="SMART" id="SM00116">
    <property type="entry name" value="CBS"/>
    <property type="match status" value="2"/>
</dbReference>
<reference evidence="6" key="1">
    <citation type="submission" date="2014-12" db="EMBL/GenBank/DDBJ databases">
        <authorList>
            <person name="Huang H.-H."/>
            <person name="Chen S.-C."/>
            <person name="Lai M.-C."/>
        </authorList>
    </citation>
    <scope>NUCLEOTIDE SEQUENCE</scope>
    <source>
        <strain evidence="6">K1F9705b</strain>
    </source>
</reference>
<dbReference type="GO" id="GO:0009086">
    <property type="term" value="P:methionine biosynthetic process"/>
    <property type="evidence" value="ECO:0007669"/>
    <property type="project" value="UniProtKB-KW"/>
</dbReference>
<gene>
    <name evidence="6" type="ORF">RJ53_02215</name>
</gene>
<dbReference type="Gene3D" id="1.10.260.40">
    <property type="entry name" value="lambda repressor-like DNA-binding domains"/>
    <property type="match status" value="1"/>
</dbReference>
<dbReference type="SUPFAM" id="SSF54631">
    <property type="entry name" value="CBS-domain pair"/>
    <property type="match status" value="1"/>
</dbReference>
<dbReference type="Pfam" id="PF00571">
    <property type="entry name" value="CBS"/>
    <property type="match status" value="2"/>
</dbReference>
<sequence length="185" mass="20115">MHVPSPEELRSARRRIGLKQADLAHRAGISQSMIARIERGSVDPRVSTLRRIVDVLTAAEIPAVTAGSVMHSPVVSVSPDDSILSAVDKMEQMAFSQLPVLKNGVPVGCISEAAILTAIGEQRHPRGHHQKVHDFMEASFPTVPPEIEIETVVSILEQHHAVLVMAEGRVEGVITKHDLISLITR</sequence>
<dbReference type="InterPro" id="IPR017158">
    <property type="entry name" value="Tscrpt-reg_CBS-contain_prd"/>
</dbReference>
<keyword evidence="2" id="KW-0486">Methionine biosynthesis</keyword>